<evidence type="ECO:0000256" key="1">
    <source>
        <dbReference type="ARBA" id="ARBA00009662"/>
    </source>
</evidence>
<keyword evidence="3" id="KW-0456">Lyase</keyword>
<dbReference type="FunCoup" id="A0A1Y1MLS7">
    <property type="interactions" value="346"/>
</dbReference>
<gene>
    <name evidence="8" type="ORF">PPYR_05317</name>
</gene>
<dbReference type="Gene3D" id="3.10.490.10">
    <property type="entry name" value="Gamma-glutamyl cyclotransferase-like"/>
    <property type="match status" value="1"/>
</dbReference>
<sequence>MWVFGYGSIIWKVDFPYAVKTVGYIKGYARKFYQLSMDHRGTRENPGRVVTIVPDSAHSRVWGVAFKVPDNFIDQVIHHLDIREKGGYIRKNLTFFPLYGHPPFDSVVYVGQEHHENFSGGADEDSIALQIVNAVGSSGTNVEYLLNLAKSLRAIAPLVDEQHLYNVEEKVLKLLEDQGKSLK</sequence>
<dbReference type="EC" id="4.3.2.7" evidence="2"/>
<dbReference type="SUPFAM" id="SSF110857">
    <property type="entry name" value="Gamma-glutamyl cyclotransferase-like"/>
    <property type="match status" value="1"/>
</dbReference>
<keyword evidence="9" id="KW-1185">Reference proteome</keyword>
<comment type="similarity">
    <text evidence="1">Belongs to the gamma-glutamylcyclotransferase family. ChaC subfamily.</text>
</comment>
<dbReference type="GO" id="GO:0005737">
    <property type="term" value="C:cytoplasm"/>
    <property type="evidence" value="ECO:0007669"/>
    <property type="project" value="TreeGrafter"/>
</dbReference>
<dbReference type="Proteomes" id="UP000327044">
    <property type="component" value="Unassembled WGS sequence"/>
</dbReference>
<organism evidence="7">
    <name type="scientific">Photinus pyralis</name>
    <name type="common">Common eastern firefly</name>
    <name type="synonym">Lampyris pyralis</name>
    <dbReference type="NCBI Taxonomy" id="7054"/>
    <lineage>
        <taxon>Eukaryota</taxon>
        <taxon>Metazoa</taxon>
        <taxon>Ecdysozoa</taxon>
        <taxon>Arthropoda</taxon>
        <taxon>Hexapoda</taxon>
        <taxon>Insecta</taxon>
        <taxon>Pterygota</taxon>
        <taxon>Neoptera</taxon>
        <taxon>Endopterygota</taxon>
        <taxon>Coleoptera</taxon>
        <taxon>Polyphaga</taxon>
        <taxon>Elateriformia</taxon>
        <taxon>Elateroidea</taxon>
        <taxon>Lampyridae</taxon>
        <taxon>Lampyrinae</taxon>
        <taxon>Photinus</taxon>
    </lineage>
</organism>
<evidence type="ECO:0000256" key="4">
    <source>
        <dbReference type="ARBA" id="ARBA00043195"/>
    </source>
</evidence>
<evidence type="ECO:0000256" key="2">
    <source>
        <dbReference type="ARBA" id="ARBA00012344"/>
    </source>
</evidence>
<dbReference type="GO" id="GO:0061928">
    <property type="term" value="F:glutathione specific gamma-glutamylcyclotransferase activity"/>
    <property type="evidence" value="ECO:0007669"/>
    <property type="project" value="UniProtKB-EC"/>
</dbReference>
<dbReference type="EMBL" id="GEZM01031751">
    <property type="protein sequence ID" value="JAV84846.1"/>
    <property type="molecule type" value="Transcribed_RNA"/>
</dbReference>
<evidence type="ECO:0000256" key="5">
    <source>
        <dbReference type="ARBA" id="ARBA00045227"/>
    </source>
</evidence>
<evidence type="ECO:0000256" key="3">
    <source>
        <dbReference type="ARBA" id="ARBA00023239"/>
    </source>
</evidence>
<comment type="catalytic activity">
    <reaction evidence="6">
        <text>glutathione = L-cysteinylglycine + 5-oxo-L-proline</text>
        <dbReference type="Rhea" id="RHEA:47724"/>
        <dbReference type="ChEBI" id="CHEBI:57925"/>
        <dbReference type="ChEBI" id="CHEBI:58402"/>
        <dbReference type="ChEBI" id="CHEBI:61694"/>
        <dbReference type="EC" id="4.3.2.7"/>
    </reaction>
</comment>
<dbReference type="Pfam" id="PF04752">
    <property type="entry name" value="ChaC"/>
    <property type="match status" value="1"/>
</dbReference>
<dbReference type="PANTHER" id="PTHR12192:SF2">
    <property type="entry name" value="GLUTATHIONE-SPECIFIC GAMMA-GLUTAMYLCYCLOTRANSFERASE 2"/>
    <property type="match status" value="1"/>
</dbReference>
<dbReference type="AlphaFoldDB" id="A0A1Y1MLS7"/>
<accession>A0A1Y1MLS7</accession>
<protein>
    <recommendedName>
        <fullName evidence="2">glutathione-specific gamma-glutamylcyclotransferase</fullName>
        <ecNumber evidence="2">4.3.2.7</ecNumber>
    </recommendedName>
    <alternativeName>
        <fullName evidence="4">Cation transport regulator-like protein 2</fullName>
    </alternativeName>
</protein>
<evidence type="ECO:0000313" key="8">
    <source>
        <dbReference type="EMBL" id="KAB0800963.1"/>
    </source>
</evidence>
<reference evidence="8 9" key="2">
    <citation type="journal article" date="2018" name="Elife">
        <title>Firefly genomes illuminate parallel origins of bioluminescence in beetles.</title>
        <authorList>
            <person name="Fallon T.R."/>
            <person name="Lower S.E."/>
            <person name="Chang C.H."/>
            <person name="Bessho-Uehara M."/>
            <person name="Martin G.J."/>
            <person name="Bewick A.J."/>
            <person name="Behringer M."/>
            <person name="Debat H.J."/>
            <person name="Wong I."/>
            <person name="Day J.C."/>
            <person name="Suvorov A."/>
            <person name="Silva C.J."/>
            <person name="Stanger-Hall K.F."/>
            <person name="Hall D.W."/>
            <person name="Schmitz R.J."/>
            <person name="Nelson D.R."/>
            <person name="Lewis S.M."/>
            <person name="Shigenobu S."/>
            <person name="Bybee S.M."/>
            <person name="Larracuente A.M."/>
            <person name="Oba Y."/>
            <person name="Weng J.K."/>
        </authorList>
    </citation>
    <scope>NUCLEOTIDE SEQUENCE [LARGE SCALE GENOMIC DNA]</scope>
    <source>
        <strain evidence="8">1611_PpyrPB1</strain>
        <tissue evidence="8">Whole body</tissue>
    </source>
</reference>
<dbReference type="CDD" id="cd06661">
    <property type="entry name" value="GGCT_like"/>
    <property type="match status" value="1"/>
</dbReference>
<evidence type="ECO:0000313" key="9">
    <source>
        <dbReference type="Proteomes" id="UP000327044"/>
    </source>
</evidence>
<reference evidence="7" key="1">
    <citation type="journal article" date="2016" name="Sci. Rep.">
        <title>Molecular characterization of firefly nuptial gifts: a multi-omics approach sheds light on postcopulatory sexual selection.</title>
        <authorList>
            <person name="Al-Wathiqui N."/>
            <person name="Fallon T.R."/>
            <person name="South A."/>
            <person name="Weng J.K."/>
            <person name="Lewis S.M."/>
        </authorList>
    </citation>
    <scope>NUCLEOTIDE SEQUENCE</scope>
</reference>
<evidence type="ECO:0000256" key="6">
    <source>
        <dbReference type="ARBA" id="ARBA00048073"/>
    </source>
</evidence>
<dbReference type="OrthoDB" id="1933483at2759"/>
<dbReference type="InterPro" id="IPR013024">
    <property type="entry name" value="GGCT-like"/>
</dbReference>
<evidence type="ECO:0000313" key="7">
    <source>
        <dbReference type="EMBL" id="JAV84846.1"/>
    </source>
</evidence>
<dbReference type="InterPro" id="IPR036568">
    <property type="entry name" value="GGCT-like_sf"/>
</dbReference>
<dbReference type="EMBL" id="VVIM01000003">
    <property type="protein sequence ID" value="KAB0800963.1"/>
    <property type="molecule type" value="Genomic_DNA"/>
</dbReference>
<comment type="function">
    <text evidence="5">Catalyzes the cleavage of glutathione into 5-oxo-L-proline and a Cys-Gly dipeptide. Acts specifically on glutathione, but not on other gamma-glutamyl peptides.</text>
</comment>
<dbReference type="PANTHER" id="PTHR12192">
    <property type="entry name" value="CATION TRANSPORT PROTEIN CHAC-RELATED"/>
    <property type="match status" value="1"/>
</dbReference>
<name>A0A1Y1MLS7_PHOPY</name>
<dbReference type="InParanoid" id="A0A1Y1MLS7"/>
<dbReference type="InterPro" id="IPR006840">
    <property type="entry name" value="ChaC"/>
</dbReference>
<dbReference type="GO" id="GO:0006751">
    <property type="term" value="P:glutathione catabolic process"/>
    <property type="evidence" value="ECO:0007669"/>
    <property type="project" value="InterPro"/>
</dbReference>
<reference evidence="8" key="3">
    <citation type="submission" date="2019-08" db="EMBL/GenBank/DDBJ databases">
        <authorList>
            <consortium name="Photinus pyralis genome working group"/>
            <person name="Fallon T.R."/>
            <person name="Sander Lower S.E."/>
            <person name="Weng J.-K."/>
        </authorList>
    </citation>
    <scope>NUCLEOTIDE SEQUENCE</scope>
    <source>
        <strain evidence="8">1611_PpyrPB1</strain>
        <tissue evidence="8">Whole body</tissue>
    </source>
</reference>
<proteinExistence type="inferred from homology"/>